<dbReference type="AlphaFoldDB" id="A0AAD5TMH1"/>
<feature type="compositionally biased region" description="Polar residues" evidence="5">
    <location>
        <begin position="169"/>
        <end position="186"/>
    </location>
</feature>
<feature type="compositionally biased region" description="Low complexity" evidence="5">
    <location>
        <begin position="252"/>
        <end position="278"/>
    </location>
</feature>
<feature type="compositionally biased region" description="Polar residues" evidence="5">
    <location>
        <begin position="812"/>
        <end position="821"/>
    </location>
</feature>
<dbReference type="Proteomes" id="UP001212152">
    <property type="component" value="Unassembled WGS sequence"/>
</dbReference>
<organism evidence="7 8">
    <name type="scientific">Geranomyces variabilis</name>
    <dbReference type="NCBI Taxonomy" id="109894"/>
    <lineage>
        <taxon>Eukaryota</taxon>
        <taxon>Fungi</taxon>
        <taxon>Fungi incertae sedis</taxon>
        <taxon>Chytridiomycota</taxon>
        <taxon>Chytridiomycota incertae sedis</taxon>
        <taxon>Chytridiomycetes</taxon>
        <taxon>Spizellomycetales</taxon>
        <taxon>Powellomycetaceae</taxon>
        <taxon>Geranomyces</taxon>
    </lineage>
</organism>
<feature type="region of interest" description="Disordered" evidence="5">
    <location>
        <begin position="735"/>
        <end position="821"/>
    </location>
</feature>
<feature type="coiled-coil region" evidence="4">
    <location>
        <begin position="854"/>
        <end position="905"/>
    </location>
</feature>
<dbReference type="EMBL" id="JADGJQ010000014">
    <property type="protein sequence ID" value="KAJ3180988.1"/>
    <property type="molecule type" value="Genomic_DNA"/>
</dbReference>
<evidence type="ECO:0000259" key="6">
    <source>
        <dbReference type="Pfam" id="PF12325"/>
    </source>
</evidence>
<keyword evidence="8" id="KW-1185">Reference proteome</keyword>
<gene>
    <name evidence="7" type="ORF">HDU87_001636</name>
</gene>
<feature type="compositionally biased region" description="Polar residues" evidence="5">
    <location>
        <begin position="46"/>
        <end position="57"/>
    </location>
</feature>
<feature type="coiled-coil region" evidence="4">
    <location>
        <begin position="335"/>
        <end position="362"/>
    </location>
</feature>
<feature type="domain" description="TATA element modulatory factor 1 TATA binding" evidence="6">
    <location>
        <begin position="838"/>
        <end position="941"/>
    </location>
</feature>
<dbReference type="GO" id="GO:0005794">
    <property type="term" value="C:Golgi apparatus"/>
    <property type="evidence" value="ECO:0007669"/>
    <property type="project" value="UniProtKB-SubCell"/>
</dbReference>
<dbReference type="InterPro" id="IPR052602">
    <property type="entry name" value="Growth_transcription_reg"/>
</dbReference>
<evidence type="ECO:0000313" key="8">
    <source>
        <dbReference type="Proteomes" id="UP001212152"/>
    </source>
</evidence>
<evidence type="ECO:0000256" key="3">
    <source>
        <dbReference type="ARBA" id="ARBA00023054"/>
    </source>
</evidence>
<proteinExistence type="predicted"/>
<evidence type="ECO:0000256" key="5">
    <source>
        <dbReference type="SAM" id="MobiDB-lite"/>
    </source>
</evidence>
<protein>
    <recommendedName>
        <fullName evidence="6">TATA element modulatory factor 1 TATA binding domain-containing protein</fullName>
    </recommendedName>
</protein>
<dbReference type="Pfam" id="PF12329">
    <property type="entry name" value="TMF_DNA_bd"/>
    <property type="match status" value="1"/>
</dbReference>
<feature type="compositionally biased region" description="Low complexity" evidence="5">
    <location>
        <begin position="104"/>
        <end position="114"/>
    </location>
</feature>
<dbReference type="InterPro" id="IPR022092">
    <property type="entry name" value="TMF_DNA-bd"/>
</dbReference>
<name>A0AAD5TMH1_9FUNG</name>
<comment type="caution">
    <text evidence="7">The sequence shown here is derived from an EMBL/GenBank/DDBJ whole genome shotgun (WGS) entry which is preliminary data.</text>
</comment>
<sequence>MSWLSTLTSAEGAAALLKSAVSKVESQIDKVLDIPQSPNPARSPDASASTLLANSTGECLAEQPVRHQPNWDKLSQKSNASPRPGQRKGKSPRASSDSPDGAKTSTAATATATAGLSAPPQQQLSADDRPSSLLVKLAGSAELSPPSTDEPAAAKEDRRVRRKQDATKRLSTMASPVTASDIQATSRADDLVQPHDGASAPPNSKEEQEEEEVAAAVAAPSPTPIEASDSPADLTMPVVASDVEASADAESDSLLPSTPATSAAEAPTAPPADDSSNPFPSLNAANTNQFPSLNAANTNQIDKSEPSAPSSCEGNPLQAVLDRREEQLIKAMHENASLTDTLTALKRQLELLEDQRSQERGENDRTISNLHAAAAESEKRFAAMREVSSSQSSLQASFEEAMRKLGQKEELAAQLMLEGERLSKAELKFNMTIKRLRAEKVDADKERKADAAKIEKLEAELTTLKGKVAEAVDSEKKHADSARTLSEAGERHAKEVKRLQGELDTALKAQNSLQSELDAIKAELADSRKGASDASAAAKSEALDEERRTVASLRAELAALQKDAEHVQGALTDELQDLRRTIAQKEDEAVWKEDTMRREIASLQHRLQDVEAQNHELAVAGNESAQPLLRQIELLQAQHAAASRKWETIERQLTLQLQGAERHQTRAADLERDHAAALAGLTAKLDGLRAELATSHASAHALTDTVAARDAAAVELQTRLDAALGRITQLEDEHRMVQSLSNQNEERLRRELDEERRKLEERSKSVPRLPVAEPETPAKEPSPVAPVPAAPTLKIETARQSPKLPPVESRRASSYANSPSSADLRLSDLAAPNFNTGAAIERLTATVRHYEGQLSSMRVQLEMAEQGRNDLAEELVVLHEKQDEAQKLAEQVQGFRAERDELNTRYVAALELLGEKTERVQELQADIADMKGIFKQQLSDMMRELDAMRARGGG</sequence>
<evidence type="ECO:0000256" key="1">
    <source>
        <dbReference type="ARBA" id="ARBA00004555"/>
    </source>
</evidence>
<dbReference type="Pfam" id="PF12325">
    <property type="entry name" value="TMF_TATA_bd"/>
    <property type="match status" value="1"/>
</dbReference>
<accession>A0AAD5TMH1</accession>
<feature type="coiled-coil region" evidence="4">
    <location>
        <begin position="398"/>
        <end position="620"/>
    </location>
</feature>
<evidence type="ECO:0000313" key="7">
    <source>
        <dbReference type="EMBL" id="KAJ3180988.1"/>
    </source>
</evidence>
<feature type="region of interest" description="Disordered" evidence="5">
    <location>
        <begin position="32"/>
        <end position="316"/>
    </location>
</feature>
<evidence type="ECO:0000256" key="2">
    <source>
        <dbReference type="ARBA" id="ARBA00023034"/>
    </source>
</evidence>
<feature type="compositionally biased region" description="Basic and acidic residues" evidence="5">
    <location>
        <begin position="744"/>
        <end position="764"/>
    </location>
</feature>
<dbReference type="PANTHER" id="PTHR46515:SF1">
    <property type="entry name" value="TATA ELEMENT MODULATORY FACTOR"/>
    <property type="match status" value="1"/>
</dbReference>
<feature type="compositionally biased region" description="Basic and acidic residues" evidence="5">
    <location>
        <begin position="152"/>
        <end position="168"/>
    </location>
</feature>
<reference evidence="7" key="1">
    <citation type="submission" date="2020-05" db="EMBL/GenBank/DDBJ databases">
        <title>Phylogenomic resolution of chytrid fungi.</title>
        <authorList>
            <person name="Stajich J.E."/>
            <person name="Amses K."/>
            <person name="Simmons R."/>
            <person name="Seto K."/>
            <person name="Myers J."/>
            <person name="Bonds A."/>
            <person name="Quandt C.A."/>
            <person name="Barry K."/>
            <person name="Liu P."/>
            <person name="Grigoriev I."/>
            <person name="Longcore J.E."/>
            <person name="James T.Y."/>
        </authorList>
    </citation>
    <scope>NUCLEOTIDE SEQUENCE</scope>
    <source>
        <strain evidence="7">JEL0379</strain>
    </source>
</reference>
<feature type="compositionally biased region" description="Polar residues" evidence="5">
    <location>
        <begin position="279"/>
        <end position="313"/>
    </location>
</feature>
<keyword evidence="3 4" id="KW-0175">Coiled coil</keyword>
<comment type="subcellular location">
    <subcellularLocation>
        <location evidence="1">Golgi apparatus</location>
    </subcellularLocation>
</comment>
<evidence type="ECO:0000256" key="4">
    <source>
        <dbReference type="SAM" id="Coils"/>
    </source>
</evidence>
<dbReference type="PANTHER" id="PTHR46515">
    <property type="entry name" value="TATA ELEMENT MODULATORY FACTOR TMF1"/>
    <property type="match status" value="1"/>
</dbReference>
<dbReference type="GO" id="GO:0005783">
    <property type="term" value="C:endoplasmic reticulum"/>
    <property type="evidence" value="ECO:0007669"/>
    <property type="project" value="TreeGrafter"/>
</dbReference>
<dbReference type="InterPro" id="IPR022091">
    <property type="entry name" value="TMF_TATA-bd"/>
</dbReference>
<keyword evidence="2" id="KW-0333">Golgi apparatus</keyword>